<dbReference type="GO" id="GO:0015385">
    <property type="term" value="F:sodium:proton antiporter activity"/>
    <property type="evidence" value="ECO:0007669"/>
    <property type="project" value="TreeGrafter"/>
</dbReference>
<keyword evidence="6 9" id="KW-1133">Transmembrane helix</keyword>
<dbReference type="RefSeq" id="WP_092644398.1">
    <property type="nucleotide sequence ID" value="NZ_FNPX01000005.1"/>
</dbReference>
<keyword evidence="7 8" id="KW-0472">Membrane</keyword>
<evidence type="ECO:0000256" key="7">
    <source>
        <dbReference type="ARBA" id="ARBA00023136"/>
    </source>
</evidence>
<evidence type="ECO:0000256" key="8">
    <source>
        <dbReference type="PIRNR" id="PIRNR028784"/>
    </source>
</evidence>
<dbReference type="NCBIfam" id="NF004812">
    <property type="entry name" value="PRK06161.1"/>
    <property type="match status" value="1"/>
</dbReference>
<keyword evidence="8" id="KW-0050">Antiport</keyword>
<name>A0A1H3PHA3_9RHOB</name>
<feature type="transmembrane region" description="Helical" evidence="9">
    <location>
        <begin position="6"/>
        <end position="22"/>
    </location>
</feature>
<sequence>MIEYALIFAAGCYGIALLLDLWRMAVGPDDADRILALDTMVINVIALLVLYGVWRGTAIYFEAAMLIAMVGFVSTVAYCRFLLRGDIIE</sequence>
<dbReference type="GO" id="GO:0005886">
    <property type="term" value="C:plasma membrane"/>
    <property type="evidence" value="ECO:0007669"/>
    <property type="project" value="UniProtKB-SubCell"/>
</dbReference>
<keyword evidence="8" id="KW-0406">Ion transport</keyword>
<dbReference type="InterPro" id="IPR007208">
    <property type="entry name" value="MrpF/PhaF-like"/>
</dbReference>
<evidence type="ECO:0000313" key="11">
    <source>
        <dbReference type="Proteomes" id="UP000198914"/>
    </source>
</evidence>
<gene>
    <name evidence="10" type="ORF">SAMN05444004_1054</name>
</gene>
<feature type="transmembrane region" description="Helical" evidence="9">
    <location>
        <begin position="60"/>
        <end position="83"/>
    </location>
</feature>
<feature type="transmembrane region" description="Helical" evidence="9">
    <location>
        <begin position="34"/>
        <end position="54"/>
    </location>
</feature>
<keyword evidence="11" id="KW-1185">Reference proteome</keyword>
<dbReference type="PANTHER" id="PTHR34702:SF1">
    <property type="entry name" value="NA(+)_H(+) ANTIPORTER SUBUNIT F"/>
    <property type="match status" value="1"/>
</dbReference>
<comment type="subcellular location">
    <subcellularLocation>
        <location evidence="1 8">Cell membrane</location>
        <topology evidence="1 8">Multi-pass membrane protein</topology>
    </subcellularLocation>
</comment>
<protein>
    <submittedName>
        <fullName evidence="10">Multisubunit potassium/proton antiporter, PhaF subunit</fullName>
    </submittedName>
</protein>
<dbReference type="STRING" id="1244108.SAMN05444004_1054"/>
<dbReference type="EMBL" id="FNPX01000005">
    <property type="protein sequence ID" value="SDZ00441.1"/>
    <property type="molecule type" value="Genomic_DNA"/>
</dbReference>
<evidence type="ECO:0000256" key="9">
    <source>
        <dbReference type="SAM" id="Phobius"/>
    </source>
</evidence>
<evidence type="ECO:0000313" key="10">
    <source>
        <dbReference type="EMBL" id="SDZ00441.1"/>
    </source>
</evidence>
<accession>A0A1H3PHA3</accession>
<keyword evidence="4 8" id="KW-1003">Cell membrane</keyword>
<proteinExistence type="inferred from homology"/>
<keyword evidence="5 9" id="KW-0812">Transmembrane</keyword>
<evidence type="ECO:0000256" key="5">
    <source>
        <dbReference type="ARBA" id="ARBA00022692"/>
    </source>
</evidence>
<evidence type="ECO:0000256" key="3">
    <source>
        <dbReference type="ARBA" id="ARBA00022448"/>
    </source>
</evidence>
<comment type="similarity">
    <text evidence="2 8">Belongs to the CPA3 antiporters (TC 2.A.63) subunit F family.</text>
</comment>
<keyword evidence="3 8" id="KW-0813">Transport</keyword>
<evidence type="ECO:0000256" key="2">
    <source>
        <dbReference type="ARBA" id="ARBA00009212"/>
    </source>
</evidence>
<dbReference type="Proteomes" id="UP000198914">
    <property type="component" value="Unassembled WGS sequence"/>
</dbReference>
<dbReference type="AlphaFoldDB" id="A0A1H3PHA3"/>
<dbReference type="Pfam" id="PF04066">
    <property type="entry name" value="MrpF_PhaF"/>
    <property type="match status" value="1"/>
</dbReference>
<organism evidence="10 11">
    <name type="scientific">Jannaschia faecimaris</name>
    <dbReference type="NCBI Taxonomy" id="1244108"/>
    <lineage>
        <taxon>Bacteria</taxon>
        <taxon>Pseudomonadati</taxon>
        <taxon>Pseudomonadota</taxon>
        <taxon>Alphaproteobacteria</taxon>
        <taxon>Rhodobacterales</taxon>
        <taxon>Roseobacteraceae</taxon>
        <taxon>Jannaschia</taxon>
    </lineage>
</organism>
<evidence type="ECO:0000256" key="4">
    <source>
        <dbReference type="ARBA" id="ARBA00022475"/>
    </source>
</evidence>
<evidence type="ECO:0000256" key="1">
    <source>
        <dbReference type="ARBA" id="ARBA00004651"/>
    </source>
</evidence>
<reference evidence="11" key="1">
    <citation type="submission" date="2016-10" db="EMBL/GenBank/DDBJ databases">
        <authorList>
            <person name="Varghese N."/>
            <person name="Submissions S."/>
        </authorList>
    </citation>
    <scope>NUCLEOTIDE SEQUENCE [LARGE SCALE GENOMIC DNA]</scope>
    <source>
        <strain evidence="11">DSM 100420</strain>
    </source>
</reference>
<dbReference type="PIRSF" id="PIRSF028784">
    <property type="entry name" value="MrpF"/>
    <property type="match status" value="1"/>
</dbReference>
<dbReference type="OrthoDB" id="9800226at2"/>
<dbReference type="PANTHER" id="PTHR34702">
    <property type="entry name" value="NA(+)/H(+) ANTIPORTER SUBUNIT F1"/>
    <property type="match status" value="1"/>
</dbReference>
<evidence type="ECO:0000256" key="6">
    <source>
        <dbReference type="ARBA" id="ARBA00022989"/>
    </source>
</evidence>